<keyword evidence="4" id="KW-0804">Transcription</keyword>
<dbReference type="GO" id="GO:0000976">
    <property type="term" value="F:transcription cis-regulatory region binding"/>
    <property type="evidence" value="ECO:0007669"/>
    <property type="project" value="TreeGrafter"/>
</dbReference>
<dbReference type="InterPro" id="IPR005119">
    <property type="entry name" value="LysR_subst-bd"/>
</dbReference>
<dbReference type="Pfam" id="PF03466">
    <property type="entry name" value="LysR_substrate"/>
    <property type="match status" value="1"/>
</dbReference>
<dbReference type="InterPro" id="IPR036390">
    <property type="entry name" value="WH_DNA-bd_sf"/>
</dbReference>
<evidence type="ECO:0000256" key="3">
    <source>
        <dbReference type="ARBA" id="ARBA00023125"/>
    </source>
</evidence>
<keyword evidence="3" id="KW-0238">DNA-binding</keyword>
<protein>
    <submittedName>
        <fullName evidence="6">LysR family transcriptional regulator</fullName>
    </submittedName>
</protein>
<evidence type="ECO:0000313" key="6">
    <source>
        <dbReference type="EMBL" id="MBN7798145.1"/>
    </source>
</evidence>
<comment type="caution">
    <text evidence="6">The sequence shown here is derived from an EMBL/GenBank/DDBJ whole genome shotgun (WGS) entry which is preliminary data.</text>
</comment>
<evidence type="ECO:0000259" key="5">
    <source>
        <dbReference type="PROSITE" id="PS50931"/>
    </source>
</evidence>
<dbReference type="Pfam" id="PF00126">
    <property type="entry name" value="HTH_1"/>
    <property type="match status" value="1"/>
</dbReference>
<dbReference type="PANTHER" id="PTHR30126">
    <property type="entry name" value="HTH-TYPE TRANSCRIPTIONAL REGULATOR"/>
    <property type="match status" value="1"/>
</dbReference>
<comment type="similarity">
    <text evidence="1">Belongs to the LysR transcriptional regulatory family.</text>
</comment>
<proteinExistence type="inferred from homology"/>
<dbReference type="InterPro" id="IPR036388">
    <property type="entry name" value="WH-like_DNA-bd_sf"/>
</dbReference>
<dbReference type="InterPro" id="IPR000847">
    <property type="entry name" value="LysR_HTH_N"/>
</dbReference>
<keyword evidence="7" id="KW-1185">Reference proteome</keyword>
<gene>
    <name evidence="6" type="ORF">JYP50_16160</name>
</gene>
<feature type="domain" description="HTH lysR-type" evidence="5">
    <location>
        <begin position="13"/>
        <end position="70"/>
    </location>
</feature>
<keyword evidence="2" id="KW-0805">Transcription regulation</keyword>
<name>A0A939DHC4_9GAMM</name>
<dbReference type="GO" id="GO:0003700">
    <property type="term" value="F:DNA-binding transcription factor activity"/>
    <property type="evidence" value="ECO:0007669"/>
    <property type="project" value="InterPro"/>
</dbReference>
<evidence type="ECO:0000256" key="1">
    <source>
        <dbReference type="ARBA" id="ARBA00009437"/>
    </source>
</evidence>
<reference evidence="6" key="1">
    <citation type="submission" date="2021-02" db="EMBL/GenBank/DDBJ databases">
        <title>PHA producing bacteria isolated from coastal sediment in Guangdong, Shenzhen.</title>
        <authorList>
            <person name="Zheng W."/>
            <person name="Yu S."/>
            <person name="Huang Y."/>
        </authorList>
    </citation>
    <scope>NUCLEOTIDE SEQUENCE</scope>
    <source>
        <strain evidence="6">TN14-10</strain>
    </source>
</reference>
<dbReference type="Gene3D" id="3.40.190.290">
    <property type="match status" value="1"/>
</dbReference>
<evidence type="ECO:0000256" key="2">
    <source>
        <dbReference type="ARBA" id="ARBA00023015"/>
    </source>
</evidence>
<dbReference type="SUPFAM" id="SSF46785">
    <property type="entry name" value="Winged helix' DNA-binding domain"/>
    <property type="match status" value="1"/>
</dbReference>
<dbReference type="PROSITE" id="PS50931">
    <property type="entry name" value="HTH_LYSR"/>
    <property type="match status" value="1"/>
</dbReference>
<dbReference type="EMBL" id="JAFKCZ010000012">
    <property type="protein sequence ID" value="MBN7798145.1"/>
    <property type="molecule type" value="Genomic_DNA"/>
</dbReference>
<dbReference type="PANTHER" id="PTHR30126:SF98">
    <property type="entry name" value="HTH-TYPE TRANSCRIPTIONAL ACTIVATOR BAUR"/>
    <property type="match status" value="1"/>
</dbReference>
<evidence type="ECO:0000256" key="4">
    <source>
        <dbReference type="ARBA" id="ARBA00023163"/>
    </source>
</evidence>
<organism evidence="6 7">
    <name type="scientific">Parahaliea mediterranea</name>
    <dbReference type="NCBI Taxonomy" id="651086"/>
    <lineage>
        <taxon>Bacteria</taxon>
        <taxon>Pseudomonadati</taxon>
        <taxon>Pseudomonadota</taxon>
        <taxon>Gammaproteobacteria</taxon>
        <taxon>Cellvibrionales</taxon>
        <taxon>Halieaceae</taxon>
        <taxon>Parahaliea</taxon>
    </lineage>
</organism>
<dbReference type="Gene3D" id="1.10.10.10">
    <property type="entry name" value="Winged helix-like DNA-binding domain superfamily/Winged helix DNA-binding domain"/>
    <property type="match status" value="1"/>
</dbReference>
<dbReference type="CDD" id="cd05466">
    <property type="entry name" value="PBP2_LTTR_substrate"/>
    <property type="match status" value="1"/>
</dbReference>
<dbReference type="AlphaFoldDB" id="A0A939DHC4"/>
<dbReference type="SUPFAM" id="SSF53850">
    <property type="entry name" value="Periplasmic binding protein-like II"/>
    <property type="match status" value="1"/>
</dbReference>
<evidence type="ECO:0000313" key="7">
    <source>
        <dbReference type="Proteomes" id="UP000664303"/>
    </source>
</evidence>
<accession>A0A939DHC4</accession>
<dbReference type="RefSeq" id="WP_206561589.1">
    <property type="nucleotide sequence ID" value="NZ_JAFKCZ010000012.1"/>
</dbReference>
<sequence length="306" mass="33994">MKKRALLGTVTDNDLRLLRVFHAVVACGGFAAAELELNINRSTISRHIKDLETRLGMTLCRRGRGGFALTEEGAQVHASARKMMASMDDFQHEVNDLHRRLTGTVTLALFDKTASNPACRIHQALGQFDRLAPGVHPELHVEPINAIERGVMEGRYHLGVIPNHRPSSSLEYYPLFDEQMYLYCARGHPLFTRARARDPVDIEEVRAGKYVGIGYHSPNMEVTRQLGQTRHATAYDQEAVAHLVLSGRYLGYLPEHYAASFVDAGAMCPVLPGSFQYVCKFSAIVRRAPPPSRIVQALLDALVAAH</sequence>
<dbReference type="Proteomes" id="UP000664303">
    <property type="component" value="Unassembled WGS sequence"/>
</dbReference>